<accession>A0A8T0VIG7</accession>
<gene>
    <name evidence="2" type="ORF">PVAP13_2NG226400</name>
</gene>
<dbReference type="AlphaFoldDB" id="A0A8T0VIG7"/>
<evidence type="ECO:0000256" key="1">
    <source>
        <dbReference type="SAM" id="MobiDB-lite"/>
    </source>
</evidence>
<reference evidence="2" key="1">
    <citation type="submission" date="2020-05" db="EMBL/GenBank/DDBJ databases">
        <title>WGS assembly of Panicum virgatum.</title>
        <authorList>
            <person name="Lovell J.T."/>
            <person name="Jenkins J."/>
            <person name="Shu S."/>
            <person name="Juenger T.E."/>
            <person name="Schmutz J."/>
        </authorList>
    </citation>
    <scope>NUCLEOTIDE SEQUENCE</scope>
    <source>
        <strain evidence="2">AP13</strain>
    </source>
</reference>
<dbReference type="Proteomes" id="UP000823388">
    <property type="component" value="Chromosome 2N"/>
</dbReference>
<dbReference type="EMBL" id="CM029040">
    <property type="protein sequence ID" value="KAG2633114.1"/>
    <property type="molecule type" value="Genomic_DNA"/>
</dbReference>
<keyword evidence="3" id="KW-1185">Reference proteome</keyword>
<evidence type="ECO:0000313" key="3">
    <source>
        <dbReference type="Proteomes" id="UP000823388"/>
    </source>
</evidence>
<feature type="region of interest" description="Disordered" evidence="1">
    <location>
        <begin position="1"/>
        <end position="52"/>
    </location>
</feature>
<name>A0A8T0VIG7_PANVG</name>
<protein>
    <submittedName>
        <fullName evidence="2">Uncharacterized protein</fullName>
    </submittedName>
</protein>
<sequence length="216" mass="23016">MVFQQKIEGTRPTVAPPARATREATNPSAATVHIPPSPSLVVAGSPSGLEDGGGRVNHRRSFLLAPDLGGTGARPRLHWPSSALCGCWAARRCCRWGVGRHGYREACSRRGSRASGRRLDWPTNRRLARGEAWPWAIGVLDGIVRWRPESTGDGGLAAKASHPVCGRSLTYARSTAKAACDSSDALSSLVTEELASGFTTTSGDDIFISVCVLHIF</sequence>
<evidence type="ECO:0000313" key="2">
    <source>
        <dbReference type="EMBL" id="KAG2633114.1"/>
    </source>
</evidence>
<proteinExistence type="predicted"/>
<organism evidence="2 3">
    <name type="scientific">Panicum virgatum</name>
    <name type="common">Blackwell switchgrass</name>
    <dbReference type="NCBI Taxonomy" id="38727"/>
    <lineage>
        <taxon>Eukaryota</taxon>
        <taxon>Viridiplantae</taxon>
        <taxon>Streptophyta</taxon>
        <taxon>Embryophyta</taxon>
        <taxon>Tracheophyta</taxon>
        <taxon>Spermatophyta</taxon>
        <taxon>Magnoliopsida</taxon>
        <taxon>Liliopsida</taxon>
        <taxon>Poales</taxon>
        <taxon>Poaceae</taxon>
        <taxon>PACMAD clade</taxon>
        <taxon>Panicoideae</taxon>
        <taxon>Panicodae</taxon>
        <taxon>Paniceae</taxon>
        <taxon>Panicinae</taxon>
        <taxon>Panicum</taxon>
        <taxon>Panicum sect. Hiantes</taxon>
    </lineage>
</organism>
<comment type="caution">
    <text evidence="2">The sequence shown here is derived from an EMBL/GenBank/DDBJ whole genome shotgun (WGS) entry which is preliminary data.</text>
</comment>